<dbReference type="InterPro" id="IPR008254">
    <property type="entry name" value="Flavodoxin/NO_synth"/>
</dbReference>
<dbReference type="GO" id="GO:0010181">
    <property type="term" value="F:FMN binding"/>
    <property type="evidence" value="ECO:0007669"/>
    <property type="project" value="InterPro"/>
</dbReference>
<dbReference type="OrthoDB" id="2146857at2"/>
<evidence type="ECO:0000259" key="1">
    <source>
        <dbReference type="PROSITE" id="PS50902"/>
    </source>
</evidence>
<dbReference type="PROSITE" id="PS50902">
    <property type="entry name" value="FLAVODOXIN_LIKE"/>
    <property type="match status" value="1"/>
</dbReference>
<dbReference type="PATRIC" id="fig|1121326.3.peg.2065"/>
<dbReference type="InterPro" id="IPR052200">
    <property type="entry name" value="Protoporphyrinogen_IX_DH"/>
</dbReference>
<dbReference type="InterPro" id="IPR026816">
    <property type="entry name" value="Flavodoxin_dom"/>
</dbReference>
<comment type="caution">
    <text evidence="2">The sequence shown here is derived from an EMBL/GenBank/DDBJ whole genome shotgun (WGS) entry which is preliminary data.</text>
</comment>
<dbReference type="SUPFAM" id="SSF52218">
    <property type="entry name" value="Flavoproteins"/>
    <property type="match status" value="1"/>
</dbReference>
<dbReference type="EMBL" id="LWAE01000002">
    <property type="protein sequence ID" value="KZL92266.1"/>
    <property type="molecule type" value="Genomic_DNA"/>
</dbReference>
<keyword evidence="3" id="KW-1185">Reference proteome</keyword>
<sequence length="173" mass="20121">MKAIVIYKSKTGFAKKYAEWIAEELSADIFDVSKVNIKMLEPYDVVIYGGSLYAVGINGIQWITKNLDKLENKKVIVFATGASPARQEVIEEIKNKNFTSDQQKKIQFFYFRGGFDYSKLKPFDKMLMTILKWRLKTKKELTPDENGMLAIYNKPTDFTCKKNIEEMIRYIDL</sequence>
<protein>
    <submittedName>
        <fullName evidence="2">Flavodoxin</fullName>
    </submittedName>
</protein>
<proteinExistence type="predicted"/>
<dbReference type="PANTHER" id="PTHR38030:SF2">
    <property type="entry name" value="PROTOPORPHYRINOGEN IX DEHYDROGENASE [QUINONE]"/>
    <property type="match status" value="1"/>
</dbReference>
<gene>
    <name evidence="2" type="ORF">CLMAG_20750</name>
</gene>
<evidence type="ECO:0000313" key="2">
    <source>
        <dbReference type="EMBL" id="KZL92266.1"/>
    </source>
</evidence>
<evidence type="ECO:0000313" key="3">
    <source>
        <dbReference type="Proteomes" id="UP000076603"/>
    </source>
</evidence>
<dbReference type="InterPro" id="IPR029039">
    <property type="entry name" value="Flavoprotein-like_sf"/>
</dbReference>
<dbReference type="Proteomes" id="UP000076603">
    <property type="component" value="Unassembled WGS sequence"/>
</dbReference>
<dbReference type="Gene3D" id="3.40.50.360">
    <property type="match status" value="1"/>
</dbReference>
<organism evidence="2 3">
    <name type="scientific">Clostridium magnum DSM 2767</name>
    <dbReference type="NCBI Taxonomy" id="1121326"/>
    <lineage>
        <taxon>Bacteria</taxon>
        <taxon>Bacillati</taxon>
        <taxon>Bacillota</taxon>
        <taxon>Clostridia</taxon>
        <taxon>Eubacteriales</taxon>
        <taxon>Clostridiaceae</taxon>
        <taxon>Clostridium</taxon>
    </lineage>
</organism>
<dbReference type="STRING" id="1121326.CLMAG_20750"/>
<accession>A0A161XD55</accession>
<dbReference type="AlphaFoldDB" id="A0A161XD55"/>
<dbReference type="Pfam" id="PF12724">
    <property type="entry name" value="Flavodoxin_5"/>
    <property type="match status" value="1"/>
</dbReference>
<dbReference type="GO" id="GO:0006783">
    <property type="term" value="P:heme biosynthetic process"/>
    <property type="evidence" value="ECO:0007669"/>
    <property type="project" value="TreeGrafter"/>
</dbReference>
<dbReference type="GO" id="GO:0016651">
    <property type="term" value="F:oxidoreductase activity, acting on NAD(P)H"/>
    <property type="evidence" value="ECO:0007669"/>
    <property type="project" value="UniProtKB-ARBA"/>
</dbReference>
<reference evidence="2 3" key="1">
    <citation type="submission" date="2016-04" db="EMBL/GenBank/DDBJ databases">
        <title>Genome sequence of Clostridium magnum DSM 2767.</title>
        <authorList>
            <person name="Poehlein A."/>
            <person name="Uhlig R."/>
            <person name="Fischer R."/>
            <person name="Bahl H."/>
            <person name="Daniel R."/>
        </authorList>
    </citation>
    <scope>NUCLEOTIDE SEQUENCE [LARGE SCALE GENOMIC DNA]</scope>
    <source>
        <strain evidence="2 3">DSM 2767</strain>
    </source>
</reference>
<dbReference type="RefSeq" id="WP_066621607.1">
    <property type="nucleotide sequence ID" value="NZ_FQXL01000004.1"/>
</dbReference>
<name>A0A161XD55_9CLOT</name>
<dbReference type="PANTHER" id="PTHR38030">
    <property type="entry name" value="PROTOPORPHYRINOGEN IX DEHYDROGENASE [MENAQUINONE]"/>
    <property type="match status" value="1"/>
</dbReference>
<dbReference type="GO" id="GO:0070819">
    <property type="term" value="F:menaquinone-dependent protoporphyrinogen oxidase activity"/>
    <property type="evidence" value="ECO:0007669"/>
    <property type="project" value="TreeGrafter"/>
</dbReference>
<feature type="domain" description="Flavodoxin-like" evidence="1">
    <location>
        <begin position="3"/>
        <end position="138"/>
    </location>
</feature>